<evidence type="ECO:0000256" key="1">
    <source>
        <dbReference type="ARBA" id="ARBA00004948"/>
    </source>
</evidence>
<comment type="function">
    <text evidence="2">Catalyzes an amino-pyrimidine hydrolysis reaction at the C5' of the pyrimidine moiety of thiamine compounds, a reaction that is part of a thiamine salvage pathway.</text>
</comment>
<accession>A0A4R2R5R8</accession>
<dbReference type="CDD" id="cd19365">
    <property type="entry name" value="TenA_C-like"/>
    <property type="match status" value="1"/>
</dbReference>
<comment type="similarity">
    <text evidence="2">Belongs to the TenA family.</text>
</comment>
<dbReference type="SUPFAM" id="SSF48613">
    <property type="entry name" value="Heme oxygenase-like"/>
    <property type="match status" value="1"/>
</dbReference>
<evidence type="ECO:0000313" key="5">
    <source>
        <dbReference type="Proteomes" id="UP000294911"/>
    </source>
</evidence>
<dbReference type="GO" id="GO:0005829">
    <property type="term" value="C:cytosol"/>
    <property type="evidence" value="ECO:0007669"/>
    <property type="project" value="TreeGrafter"/>
</dbReference>
<evidence type="ECO:0000259" key="3">
    <source>
        <dbReference type="Pfam" id="PF03070"/>
    </source>
</evidence>
<dbReference type="InterPro" id="IPR016084">
    <property type="entry name" value="Haem_Oase-like_multi-hlx"/>
</dbReference>
<protein>
    <recommendedName>
        <fullName evidence="2">Aminopyrimidine aminohydrolase</fullName>
        <ecNumber evidence="2">3.5.99.2</ecNumber>
    </recommendedName>
</protein>
<comment type="catalytic activity">
    <reaction evidence="2">
        <text>thiamine + H2O = 5-(2-hydroxyethyl)-4-methylthiazole + 4-amino-5-hydroxymethyl-2-methylpyrimidine + H(+)</text>
        <dbReference type="Rhea" id="RHEA:17509"/>
        <dbReference type="ChEBI" id="CHEBI:15377"/>
        <dbReference type="ChEBI" id="CHEBI:15378"/>
        <dbReference type="ChEBI" id="CHEBI:16892"/>
        <dbReference type="ChEBI" id="CHEBI:17957"/>
        <dbReference type="ChEBI" id="CHEBI:18385"/>
        <dbReference type="EC" id="3.5.99.2"/>
    </reaction>
</comment>
<dbReference type="PANTHER" id="PTHR43198">
    <property type="entry name" value="BIFUNCTIONAL TH2 PROTEIN"/>
    <property type="match status" value="1"/>
</dbReference>
<proteinExistence type="inferred from homology"/>
<dbReference type="EC" id="3.5.99.2" evidence="2"/>
<dbReference type="Gene3D" id="1.20.910.10">
    <property type="entry name" value="Heme oxygenase-like"/>
    <property type="match status" value="1"/>
</dbReference>
<dbReference type="GO" id="GO:0009229">
    <property type="term" value="P:thiamine diphosphate biosynthetic process"/>
    <property type="evidence" value="ECO:0007669"/>
    <property type="project" value="UniProtKB-UniPathway"/>
</dbReference>
<dbReference type="Pfam" id="PF03070">
    <property type="entry name" value="TENA_THI-4"/>
    <property type="match status" value="1"/>
</dbReference>
<dbReference type="Proteomes" id="UP000294911">
    <property type="component" value="Unassembled WGS sequence"/>
</dbReference>
<feature type="domain" description="Thiaminase-2/PQQC" evidence="3">
    <location>
        <begin position="15"/>
        <end position="216"/>
    </location>
</feature>
<dbReference type="InterPro" id="IPR004305">
    <property type="entry name" value="Thiaminase-2/PQQC"/>
</dbReference>
<evidence type="ECO:0000313" key="4">
    <source>
        <dbReference type="EMBL" id="TCP57128.1"/>
    </source>
</evidence>
<dbReference type="PANTHER" id="PTHR43198:SF2">
    <property type="entry name" value="SI:CH1073-67J19.1-RELATED"/>
    <property type="match status" value="1"/>
</dbReference>
<sequence length="226" mass="25662">MSGFCAQAWRHTERIQQAVLELPFNLELADGSLSRQRFQFYLAQDSRYLLGFGRALAVAAARADQPEELAFFSGAAQEAVLVERQLHESYFRQFGLSQDEVDQIETSPTCLGYTSYLLSCAQSASYGELIAALLPCFWVYHHVGTDILRRQTSAENPFQEWINTYADDEFAASVTRCQQAVDRAAEHADLATRDAMLAAFTKASEYEWMFWDSAYRLEGWPTAHLR</sequence>
<keyword evidence="2" id="KW-0784">Thiamine biosynthesis</keyword>
<comment type="catalytic activity">
    <reaction evidence="2">
        <text>4-amino-5-aminomethyl-2-methylpyrimidine + H2O = 4-amino-5-hydroxymethyl-2-methylpyrimidine + NH4(+)</text>
        <dbReference type="Rhea" id="RHEA:31799"/>
        <dbReference type="ChEBI" id="CHEBI:15377"/>
        <dbReference type="ChEBI" id="CHEBI:16892"/>
        <dbReference type="ChEBI" id="CHEBI:28938"/>
        <dbReference type="ChEBI" id="CHEBI:63416"/>
        <dbReference type="EC" id="3.5.99.2"/>
    </reaction>
</comment>
<dbReference type="GO" id="GO:0050334">
    <property type="term" value="F:thiaminase activity"/>
    <property type="evidence" value="ECO:0007669"/>
    <property type="project" value="UniProtKB-EC"/>
</dbReference>
<keyword evidence="2" id="KW-0378">Hydrolase</keyword>
<dbReference type="InterPro" id="IPR050967">
    <property type="entry name" value="Thiamine_Salvage_TenA"/>
</dbReference>
<comment type="pathway">
    <text evidence="1 2">Cofactor biosynthesis; thiamine diphosphate biosynthesis.</text>
</comment>
<dbReference type="RefSeq" id="WP_132875646.1">
    <property type="nucleotide sequence ID" value="NZ_SLXQ01000001.1"/>
</dbReference>
<dbReference type="GO" id="GO:0009228">
    <property type="term" value="P:thiamine biosynthetic process"/>
    <property type="evidence" value="ECO:0007669"/>
    <property type="project" value="UniProtKB-KW"/>
</dbReference>
<organism evidence="4 5">
    <name type="scientific">Tamaricihabitans halophyticus</name>
    <dbReference type="NCBI Taxonomy" id="1262583"/>
    <lineage>
        <taxon>Bacteria</taxon>
        <taxon>Bacillati</taxon>
        <taxon>Actinomycetota</taxon>
        <taxon>Actinomycetes</taxon>
        <taxon>Pseudonocardiales</taxon>
        <taxon>Pseudonocardiaceae</taxon>
        <taxon>Tamaricihabitans</taxon>
    </lineage>
</organism>
<dbReference type="OrthoDB" id="34166at2"/>
<evidence type="ECO:0000256" key="2">
    <source>
        <dbReference type="RuleBase" id="RU363093"/>
    </source>
</evidence>
<dbReference type="AlphaFoldDB" id="A0A4R2R5R8"/>
<reference evidence="4 5" key="1">
    <citation type="submission" date="2019-03" db="EMBL/GenBank/DDBJ databases">
        <title>Genomic Encyclopedia of Type Strains, Phase IV (KMG-IV): sequencing the most valuable type-strain genomes for metagenomic binning, comparative biology and taxonomic classification.</title>
        <authorList>
            <person name="Goeker M."/>
        </authorList>
    </citation>
    <scope>NUCLEOTIDE SEQUENCE [LARGE SCALE GENOMIC DNA]</scope>
    <source>
        <strain evidence="4 5">DSM 45765</strain>
    </source>
</reference>
<dbReference type="NCBIfam" id="TIGR04306">
    <property type="entry name" value="salvage_TenA"/>
    <property type="match status" value="1"/>
</dbReference>
<name>A0A4R2R5R8_9PSEU</name>
<dbReference type="EMBL" id="SLXQ01000001">
    <property type="protein sequence ID" value="TCP57128.1"/>
    <property type="molecule type" value="Genomic_DNA"/>
</dbReference>
<comment type="caution">
    <text evidence="4">The sequence shown here is derived from an EMBL/GenBank/DDBJ whole genome shotgun (WGS) entry which is preliminary data.</text>
</comment>
<keyword evidence="5" id="KW-1185">Reference proteome</keyword>
<dbReference type="InterPro" id="IPR027574">
    <property type="entry name" value="Thiaminase_II"/>
</dbReference>
<gene>
    <name evidence="4" type="ORF">EV191_1011080</name>
</gene>
<dbReference type="UniPathway" id="UPA00060"/>